<keyword evidence="3" id="KW-0032">Aminotransferase</keyword>
<dbReference type="PANTHER" id="PTHR30244:SF34">
    <property type="entry name" value="DTDP-4-AMINO-4,6-DIDEOXYGALACTOSE TRANSAMINASE"/>
    <property type="match status" value="1"/>
</dbReference>
<dbReference type="Pfam" id="PF01041">
    <property type="entry name" value="DegT_DnrJ_EryC1"/>
    <property type="match status" value="1"/>
</dbReference>
<dbReference type="GO" id="GO:0008483">
    <property type="term" value="F:transaminase activity"/>
    <property type="evidence" value="ECO:0007669"/>
    <property type="project" value="UniProtKB-KW"/>
</dbReference>
<name>A0ABY0AA05_9BURK</name>
<comment type="caution">
    <text evidence="3">The sequence shown here is derived from an EMBL/GenBank/DDBJ whole genome shotgun (WGS) entry which is preliminary data.</text>
</comment>
<evidence type="ECO:0000313" key="4">
    <source>
        <dbReference type="Proteomes" id="UP000271137"/>
    </source>
</evidence>
<accession>A0ABY0AA05</accession>
<keyword evidence="3" id="KW-0808">Transferase</keyword>
<dbReference type="PIRSF" id="PIRSF000390">
    <property type="entry name" value="PLP_StrS"/>
    <property type="match status" value="1"/>
</dbReference>
<dbReference type="InterPro" id="IPR015422">
    <property type="entry name" value="PyrdxlP-dep_Trfase_small"/>
</dbReference>
<dbReference type="Proteomes" id="UP000271137">
    <property type="component" value="Unassembled WGS sequence"/>
</dbReference>
<sequence length="392" mass="42946">MLNTPFSPWPSFTAEEAEAVQRVLLSNKVNYWTGQECREFEKEFASWTGTAYAVALANGTLALDVALKALGIGPGDEVVVTPRTFMASVSCVVNAGATPVFADVEADSGNLSVATIARVLTPRTRAIICVHLGGWPCDMDPIMALAEQHGLRVIEDCAQAHGAHYKGRAVGSIGHVGAWSFCQDKIMTTGGEGGMVTTNDESLWRAMWEFKDHGKSHEAVFKREHPPGFRWLHESFGTNWRMLEMQAVIGRIQLRRMADWTVQRTRHADSLWVACRPHAAVRVPAVPEGSVHAHYKCYVYVQPERLAPGWNRDRIVNAIQALGVPCYQGSCSEVYLEKAFDGTGWRPAERLPVARSLGETSVMFLVHPTLTAAEMDASCAAIGQVLKEASAP</sequence>
<dbReference type="RefSeq" id="WP_125964974.1">
    <property type="nucleotide sequence ID" value="NZ_RXFQ01000004.1"/>
</dbReference>
<dbReference type="InterPro" id="IPR000653">
    <property type="entry name" value="DegT/StrS_aminotransferase"/>
</dbReference>
<evidence type="ECO:0000256" key="1">
    <source>
        <dbReference type="ARBA" id="ARBA00037999"/>
    </source>
</evidence>
<gene>
    <name evidence="3" type="ORF">EJO66_08210</name>
</gene>
<dbReference type="InterPro" id="IPR015424">
    <property type="entry name" value="PyrdxlP-dep_Trfase"/>
</dbReference>
<dbReference type="Gene3D" id="3.40.640.10">
    <property type="entry name" value="Type I PLP-dependent aspartate aminotransferase-like (Major domain)"/>
    <property type="match status" value="1"/>
</dbReference>
<evidence type="ECO:0000313" key="3">
    <source>
        <dbReference type="EMBL" id="RSZ40114.1"/>
    </source>
</evidence>
<keyword evidence="4" id="KW-1185">Reference proteome</keyword>
<dbReference type="PANTHER" id="PTHR30244">
    <property type="entry name" value="TRANSAMINASE"/>
    <property type="match status" value="1"/>
</dbReference>
<organism evidence="3 4">
    <name type="scientific">Variovorax beijingensis</name>
    <dbReference type="NCBI Taxonomy" id="2496117"/>
    <lineage>
        <taxon>Bacteria</taxon>
        <taxon>Pseudomonadati</taxon>
        <taxon>Pseudomonadota</taxon>
        <taxon>Betaproteobacteria</taxon>
        <taxon>Burkholderiales</taxon>
        <taxon>Comamonadaceae</taxon>
        <taxon>Variovorax</taxon>
    </lineage>
</organism>
<dbReference type="EMBL" id="RXFQ01000004">
    <property type="protein sequence ID" value="RSZ40114.1"/>
    <property type="molecule type" value="Genomic_DNA"/>
</dbReference>
<dbReference type="CDD" id="cd00616">
    <property type="entry name" value="AHBA_syn"/>
    <property type="match status" value="1"/>
</dbReference>
<keyword evidence="2" id="KW-0663">Pyridoxal phosphate</keyword>
<protein>
    <submittedName>
        <fullName evidence="3">DegT/DnrJ/EryC1/StrS aminotransferase family protein</fullName>
    </submittedName>
</protein>
<proteinExistence type="inferred from homology"/>
<dbReference type="Gene3D" id="3.90.1150.10">
    <property type="entry name" value="Aspartate Aminotransferase, domain 1"/>
    <property type="match status" value="1"/>
</dbReference>
<comment type="similarity">
    <text evidence="1 2">Belongs to the DegT/DnrJ/EryC1 family.</text>
</comment>
<evidence type="ECO:0000256" key="2">
    <source>
        <dbReference type="RuleBase" id="RU004508"/>
    </source>
</evidence>
<dbReference type="InterPro" id="IPR015421">
    <property type="entry name" value="PyrdxlP-dep_Trfase_major"/>
</dbReference>
<dbReference type="SUPFAM" id="SSF53383">
    <property type="entry name" value="PLP-dependent transferases"/>
    <property type="match status" value="1"/>
</dbReference>
<reference evidence="3 4" key="1">
    <citation type="submission" date="2018-12" db="EMBL/GenBank/DDBJ databases">
        <title>The genome sequences of strain 502.</title>
        <authorList>
            <person name="Gao J."/>
            <person name="Sun J."/>
        </authorList>
    </citation>
    <scope>NUCLEOTIDE SEQUENCE [LARGE SCALE GENOMIC DNA]</scope>
    <source>
        <strain evidence="3 4">502</strain>
    </source>
</reference>